<dbReference type="GO" id="GO:0005524">
    <property type="term" value="F:ATP binding"/>
    <property type="evidence" value="ECO:0007669"/>
    <property type="project" value="UniProtKB-KW"/>
</dbReference>
<dbReference type="InterPro" id="IPR003593">
    <property type="entry name" value="AAA+_ATPase"/>
</dbReference>
<dbReference type="InterPro" id="IPR017871">
    <property type="entry name" value="ABC_transporter-like_CS"/>
</dbReference>
<dbReference type="SMART" id="SM00382">
    <property type="entry name" value="AAA"/>
    <property type="match status" value="1"/>
</dbReference>
<dbReference type="Pfam" id="PF00005">
    <property type="entry name" value="ABC_tran"/>
    <property type="match status" value="1"/>
</dbReference>
<dbReference type="InterPro" id="IPR052156">
    <property type="entry name" value="BCAA_Transport_ATP-bd_LivF"/>
</dbReference>
<evidence type="ECO:0000259" key="7">
    <source>
        <dbReference type="PROSITE" id="PS50893"/>
    </source>
</evidence>
<evidence type="ECO:0000256" key="6">
    <source>
        <dbReference type="ARBA" id="ARBA00022970"/>
    </source>
</evidence>
<evidence type="ECO:0000256" key="5">
    <source>
        <dbReference type="ARBA" id="ARBA00022840"/>
    </source>
</evidence>
<dbReference type="RefSeq" id="WP_408153555.1">
    <property type="nucleotide sequence ID" value="NZ_JAQQFM010000001.1"/>
</dbReference>
<dbReference type="InterPro" id="IPR027417">
    <property type="entry name" value="P-loop_NTPase"/>
</dbReference>
<dbReference type="PANTHER" id="PTHR43820">
    <property type="entry name" value="HIGH-AFFINITY BRANCHED-CHAIN AMINO ACID TRANSPORT ATP-BINDING PROTEIN LIVF"/>
    <property type="match status" value="1"/>
</dbReference>
<organism evidence="8 9">
    <name type="scientific">Herbaspirillum lusitanum</name>
    <dbReference type="NCBI Taxonomy" id="213312"/>
    <lineage>
        <taxon>Bacteria</taxon>
        <taxon>Pseudomonadati</taxon>
        <taxon>Pseudomonadota</taxon>
        <taxon>Betaproteobacteria</taxon>
        <taxon>Burkholderiales</taxon>
        <taxon>Oxalobacteraceae</taxon>
        <taxon>Herbaspirillum</taxon>
    </lineage>
</organism>
<comment type="caution">
    <text evidence="8">The sequence shown here is derived from an EMBL/GenBank/DDBJ whole genome shotgun (WGS) entry which is preliminary data.</text>
</comment>
<evidence type="ECO:0000256" key="1">
    <source>
        <dbReference type="ARBA" id="ARBA00005417"/>
    </source>
</evidence>
<sequence length="235" mass="25384">MLQVTNLRASYDGVLALSKVDIEVKTGSIVALVGGNGNGKSTTLRAIAGLNKPDEGKIMFDQKDIGKVPAFDRVGLGLSLVPEGRRIFARLSVQRNLELGAYTRSSKEEVAASIDEMYALFPIIKERRSQLAGTMSGGEQQMLAIARGLMAKPRLLLLDEPSWGIAPKFVTKVLDTIQLVNSKGVSILLVEQNLHKALAIADYGYVIQTGRIVMQGSGDELLNNEDIKKAYLGGL</sequence>
<dbReference type="PROSITE" id="PS50893">
    <property type="entry name" value="ABC_TRANSPORTER_2"/>
    <property type="match status" value="1"/>
</dbReference>
<dbReference type="PROSITE" id="PS00211">
    <property type="entry name" value="ABC_TRANSPORTER_1"/>
    <property type="match status" value="1"/>
</dbReference>
<dbReference type="Proteomes" id="UP001629246">
    <property type="component" value="Unassembled WGS sequence"/>
</dbReference>
<evidence type="ECO:0000313" key="8">
    <source>
        <dbReference type="EMBL" id="MFL9922652.1"/>
    </source>
</evidence>
<dbReference type="EMBL" id="JAQQFM010000001">
    <property type="protein sequence ID" value="MFL9922652.1"/>
    <property type="molecule type" value="Genomic_DNA"/>
</dbReference>
<gene>
    <name evidence="8" type="ORF">PQR62_00150</name>
</gene>
<evidence type="ECO:0000313" key="9">
    <source>
        <dbReference type="Proteomes" id="UP001629246"/>
    </source>
</evidence>
<proteinExistence type="inferred from homology"/>
<keyword evidence="6" id="KW-0029">Amino-acid transport</keyword>
<evidence type="ECO:0000256" key="4">
    <source>
        <dbReference type="ARBA" id="ARBA00022741"/>
    </source>
</evidence>
<name>A0ABW9A4P6_9BURK</name>
<dbReference type="Gene3D" id="3.40.50.300">
    <property type="entry name" value="P-loop containing nucleotide triphosphate hydrolases"/>
    <property type="match status" value="1"/>
</dbReference>
<keyword evidence="9" id="KW-1185">Reference proteome</keyword>
<keyword evidence="2" id="KW-0813">Transport</keyword>
<evidence type="ECO:0000256" key="2">
    <source>
        <dbReference type="ARBA" id="ARBA00022448"/>
    </source>
</evidence>
<keyword evidence="3" id="KW-1003">Cell membrane</keyword>
<keyword evidence="3" id="KW-0472">Membrane</keyword>
<keyword evidence="4" id="KW-0547">Nucleotide-binding</keyword>
<dbReference type="SUPFAM" id="SSF52540">
    <property type="entry name" value="P-loop containing nucleoside triphosphate hydrolases"/>
    <property type="match status" value="1"/>
</dbReference>
<protein>
    <submittedName>
        <fullName evidence="8">ABC transporter ATP-binding protein</fullName>
    </submittedName>
</protein>
<reference evidence="8 9" key="1">
    <citation type="journal article" date="2024" name="Chem. Sci.">
        <title>Discovery of megapolipeptins by genome mining of a Burkholderiales bacteria collection.</title>
        <authorList>
            <person name="Paulo B.S."/>
            <person name="Recchia M.J.J."/>
            <person name="Lee S."/>
            <person name="Fergusson C.H."/>
            <person name="Romanowski S.B."/>
            <person name="Hernandez A."/>
            <person name="Krull N."/>
            <person name="Liu D.Y."/>
            <person name="Cavanagh H."/>
            <person name="Bos A."/>
            <person name="Gray C.A."/>
            <person name="Murphy B.T."/>
            <person name="Linington R.G."/>
            <person name="Eustaquio A.S."/>
        </authorList>
    </citation>
    <scope>NUCLEOTIDE SEQUENCE [LARGE SCALE GENOMIC DNA]</scope>
    <source>
        <strain evidence="8 9">RL21-008-BIB-A</strain>
    </source>
</reference>
<dbReference type="PANTHER" id="PTHR43820:SF4">
    <property type="entry name" value="HIGH-AFFINITY BRANCHED-CHAIN AMINO ACID TRANSPORT ATP-BINDING PROTEIN LIVF"/>
    <property type="match status" value="1"/>
</dbReference>
<keyword evidence="5 8" id="KW-0067">ATP-binding</keyword>
<feature type="domain" description="ABC transporter" evidence="7">
    <location>
        <begin position="2"/>
        <end position="234"/>
    </location>
</feature>
<accession>A0ABW9A4P6</accession>
<comment type="similarity">
    <text evidence="1">Belongs to the ABC transporter superfamily.</text>
</comment>
<dbReference type="CDD" id="cd03224">
    <property type="entry name" value="ABC_TM1139_LivF_branched"/>
    <property type="match status" value="1"/>
</dbReference>
<dbReference type="InterPro" id="IPR003439">
    <property type="entry name" value="ABC_transporter-like_ATP-bd"/>
</dbReference>
<evidence type="ECO:0000256" key="3">
    <source>
        <dbReference type="ARBA" id="ARBA00022475"/>
    </source>
</evidence>